<feature type="transmembrane region" description="Helical" evidence="8">
    <location>
        <begin position="103"/>
        <end position="125"/>
    </location>
</feature>
<keyword evidence="5" id="KW-0479">Metal-binding</keyword>
<dbReference type="SMART" id="SM00714">
    <property type="entry name" value="LITAF"/>
    <property type="match status" value="1"/>
</dbReference>
<evidence type="ECO:0000256" key="8">
    <source>
        <dbReference type="SAM" id="Phobius"/>
    </source>
</evidence>
<evidence type="ECO:0000256" key="6">
    <source>
        <dbReference type="ARBA" id="ARBA00022833"/>
    </source>
</evidence>
<comment type="caution">
    <text evidence="10">The sequence shown here is derived from an EMBL/GenBank/DDBJ whole genome shotgun (WGS) entry which is preliminary data.</text>
</comment>
<evidence type="ECO:0000256" key="7">
    <source>
        <dbReference type="ARBA" id="ARBA00023136"/>
    </source>
</evidence>
<proteinExistence type="inferred from homology"/>
<name>A0A4U5NF55_STECR</name>
<evidence type="ECO:0000313" key="10">
    <source>
        <dbReference type="EMBL" id="TKR81151.1"/>
    </source>
</evidence>
<protein>
    <recommendedName>
        <fullName evidence="9">LITAF domain-containing protein</fullName>
    </recommendedName>
</protein>
<dbReference type="InterPro" id="IPR037519">
    <property type="entry name" value="LITAF_fam"/>
</dbReference>
<reference evidence="10" key="2">
    <citation type="journal article" date="2015" name="Genome Biol.">
        <title>Comparative genomics of Steinernema reveals deeply conserved gene regulatory networks.</title>
        <authorList>
            <person name="Dillman A.R."/>
            <person name="Macchietto M."/>
            <person name="Porter C.F."/>
            <person name="Rogers A."/>
            <person name="Williams B."/>
            <person name="Antoshechkin I."/>
            <person name="Lee M.M."/>
            <person name="Goodwin Z."/>
            <person name="Lu X."/>
            <person name="Lewis E.E."/>
            <person name="Goodrich-Blair H."/>
            <person name="Stock S.P."/>
            <person name="Adams B.J."/>
            <person name="Sternberg P.W."/>
            <person name="Mortazavi A."/>
        </authorList>
    </citation>
    <scope>NUCLEOTIDE SEQUENCE [LARGE SCALE GENOMIC DNA]</scope>
    <source>
        <strain evidence="10">ALL</strain>
    </source>
</reference>
<dbReference type="Pfam" id="PF10601">
    <property type="entry name" value="zf-LITAF-like"/>
    <property type="match status" value="1"/>
</dbReference>
<evidence type="ECO:0000259" key="9">
    <source>
        <dbReference type="PROSITE" id="PS51837"/>
    </source>
</evidence>
<feature type="domain" description="LITAF" evidence="9">
    <location>
        <begin position="64"/>
        <end position="147"/>
    </location>
</feature>
<keyword evidence="8" id="KW-1133">Transmembrane helix</keyword>
<dbReference type="PANTHER" id="PTHR23292:SF5">
    <property type="entry name" value="LITAF DOMAIN-CONTAINING PROTEIN"/>
    <property type="match status" value="1"/>
</dbReference>
<accession>A0A4U5NF55</accession>
<evidence type="ECO:0000256" key="5">
    <source>
        <dbReference type="ARBA" id="ARBA00022723"/>
    </source>
</evidence>
<dbReference type="PANTHER" id="PTHR23292">
    <property type="entry name" value="LIPOPOLYSACCHARIDE-INDUCED TUMOR NECROSIS FACTOR-ALPHA FACTOR"/>
    <property type="match status" value="1"/>
</dbReference>
<keyword evidence="8" id="KW-0812">Transmembrane</keyword>
<dbReference type="EMBL" id="AZBU02000004">
    <property type="protein sequence ID" value="TKR81151.1"/>
    <property type="molecule type" value="Genomic_DNA"/>
</dbReference>
<dbReference type="GO" id="GO:0008270">
    <property type="term" value="F:zinc ion binding"/>
    <property type="evidence" value="ECO:0007669"/>
    <property type="project" value="TreeGrafter"/>
</dbReference>
<reference evidence="10" key="1">
    <citation type="submission" date="2013-11" db="EMBL/GenBank/DDBJ databases">
        <authorList>
            <person name="Sternberg P."/>
            <person name="Dillman A."/>
            <person name="Macchietto M."/>
        </authorList>
    </citation>
    <scope>NUCLEOTIDE SEQUENCE</scope>
    <source>
        <strain evidence="10">ALL</strain>
    </source>
</reference>
<dbReference type="AlphaFoldDB" id="A0A4U5NF55"/>
<gene>
    <name evidence="10" type="ORF">L596_015076</name>
</gene>
<evidence type="ECO:0000256" key="2">
    <source>
        <dbReference type="ARBA" id="ARBA00004481"/>
    </source>
</evidence>
<dbReference type="GO" id="GO:0005765">
    <property type="term" value="C:lysosomal membrane"/>
    <property type="evidence" value="ECO:0007669"/>
    <property type="project" value="UniProtKB-SubCell"/>
</dbReference>
<comment type="subcellular location">
    <subcellularLocation>
        <location evidence="2">Endosome membrane</location>
        <topology evidence="2">Peripheral membrane protein</topology>
    </subcellularLocation>
    <subcellularLocation>
        <location evidence="1">Late endosome membrane</location>
    </subcellularLocation>
    <subcellularLocation>
        <location evidence="3">Lysosome membrane</location>
        <topology evidence="3">Peripheral membrane protein</topology>
        <orientation evidence="3">Cytoplasmic side</orientation>
    </subcellularLocation>
</comment>
<reference evidence="10" key="3">
    <citation type="journal article" date="2019" name="G3 (Bethesda)">
        <title>Hybrid Assembly of the Genome of the Entomopathogenic Nematode Steinernema carpocapsae Identifies the X-Chromosome.</title>
        <authorList>
            <person name="Serra L."/>
            <person name="Macchietto M."/>
            <person name="Macias-Munoz A."/>
            <person name="McGill C.J."/>
            <person name="Rodriguez I.M."/>
            <person name="Rodriguez B."/>
            <person name="Murad R."/>
            <person name="Mortazavi A."/>
        </authorList>
    </citation>
    <scope>NUCLEOTIDE SEQUENCE</scope>
    <source>
        <strain evidence="10">ALL</strain>
    </source>
</reference>
<dbReference type="InterPro" id="IPR006629">
    <property type="entry name" value="LITAF"/>
</dbReference>
<keyword evidence="7 8" id="KW-0472">Membrane</keyword>
<evidence type="ECO:0000256" key="1">
    <source>
        <dbReference type="ARBA" id="ARBA00004414"/>
    </source>
</evidence>
<dbReference type="GO" id="GO:0031902">
    <property type="term" value="C:late endosome membrane"/>
    <property type="evidence" value="ECO:0007669"/>
    <property type="project" value="UniProtKB-SubCell"/>
</dbReference>
<comment type="similarity">
    <text evidence="4">Belongs to the CDIP1/LITAF family.</text>
</comment>
<sequence length="150" mass="16582">MLRMTDAPPPYSPVDPQTPNFFAEAPPLQEKHSTIIVAAFGDPAIFVAPSGGEGIKAATGVPQSQVETVVEVKKAPTKKPYDVYCPRCHTLVHTNRRYVTGTFTWVLFFVLLFVFFPLCWVPFFVNIGKDVEHLCPQCESLIAIRKAAGC</sequence>
<evidence type="ECO:0000256" key="4">
    <source>
        <dbReference type="ARBA" id="ARBA00005975"/>
    </source>
</evidence>
<dbReference type="PROSITE" id="PS51837">
    <property type="entry name" value="LITAF"/>
    <property type="match status" value="1"/>
</dbReference>
<dbReference type="STRING" id="34508.A0A4U5NF55"/>
<dbReference type="OrthoDB" id="4713066at2759"/>
<organism evidence="10">
    <name type="scientific">Steinernema carpocapsae</name>
    <name type="common">Entomopathogenic nematode</name>
    <dbReference type="NCBI Taxonomy" id="34508"/>
    <lineage>
        <taxon>Eukaryota</taxon>
        <taxon>Metazoa</taxon>
        <taxon>Ecdysozoa</taxon>
        <taxon>Nematoda</taxon>
        <taxon>Chromadorea</taxon>
        <taxon>Rhabditida</taxon>
        <taxon>Tylenchina</taxon>
        <taxon>Panagrolaimomorpha</taxon>
        <taxon>Strongyloidoidea</taxon>
        <taxon>Steinernematidae</taxon>
        <taxon>Steinernema</taxon>
    </lineage>
</organism>
<evidence type="ECO:0000256" key="3">
    <source>
        <dbReference type="ARBA" id="ARBA00004630"/>
    </source>
</evidence>
<keyword evidence="6" id="KW-0862">Zinc</keyword>